<accession>A0A919RAA5</accession>
<name>A0A919RAA5_9ACTN</name>
<dbReference type="EMBL" id="BOOW01000006">
    <property type="protein sequence ID" value="GII90276.1"/>
    <property type="molecule type" value="Genomic_DNA"/>
</dbReference>
<reference evidence="1" key="1">
    <citation type="submission" date="2021-01" db="EMBL/GenBank/DDBJ databases">
        <title>Whole genome shotgun sequence of Sinosporangium siamense NBRC 109515.</title>
        <authorList>
            <person name="Komaki H."/>
            <person name="Tamura T."/>
        </authorList>
    </citation>
    <scope>NUCLEOTIDE SEQUENCE</scope>
    <source>
        <strain evidence="1">NBRC 109515</strain>
    </source>
</reference>
<keyword evidence="2" id="KW-1185">Reference proteome</keyword>
<dbReference type="AlphaFoldDB" id="A0A919RAA5"/>
<dbReference type="Proteomes" id="UP000606172">
    <property type="component" value="Unassembled WGS sequence"/>
</dbReference>
<sequence length="83" mass="8578">MLEPVLDLGTLTAGLGSLFQGCGALLGGQGRKSHAGSPRISVDVLGREGKLAGLGPSGNVKAGFCPHKIYFNTLRNREATVSR</sequence>
<evidence type="ECO:0000313" key="2">
    <source>
        <dbReference type="Proteomes" id="UP000606172"/>
    </source>
</evidence>
<proteinExistence type="predicted"/>
<comment type="caution">
    <text evidence="1">The sequence shown here is derived from an EMBL/GenBank/DDBJ whole genome shotgun (WGS) entry which is preliminary data.</text>
</comment>
<organism evidence="1 2">
    <name type="scientific">Sinosporangium siamense</name>
    <dbReference type="NCBI Taxonomy" id="1367973"/>
    <lineage>
        <taxon>Bacteria</taxon>
        <taxon>Bacillati</taxon>
        <taxon>Actinomycetota</taxon>
        <taxon>Actinomycetes</taxon>
        <taxon>Streptosporangiales</taxon>
        <taxon>Streptosporangiaceae</taxon>
        <taxon>Sinosporangium</taxon>
    </lineage>
</organism>
<protein>
    <submittedName>
        <fullName evidence="1">Uncharacterized protein</fullName>
    </submittedName>
</protein>
<evidence type="ECO:0000313" key="1">
    <source>
        <dbReference type="EMBL" id="GII90276.1"/>
    </source>
</evidence>
<gene>
    <name evidence="1" type="ORF">Ssi02_05070</name>
</gene>